<dbReference type="SUPFAM" id="SSF102114">
    <property type="entry name" value="Radical SAM enzymes"/>
    <property type="match status" value="1"/>
</dbReference>
<dbReference type="GO" id="GO:0046872">
    <property type="term" value="F:metal ion binding"/>
    <property type="evidence" value="ECO:0007669"/>
    <property type="project" value="UniProtKB-KW"/>
</dbReference>
<protein>
    <submittedName>
        <fullName evidence="5">DNA repair photolyase</fullName>
    </submittedName>
</protein>
<evidence type="ECO:0000256" key="1">
    <source>
        <dbReference type="ARBA" id="ARBA00022723"/>
    </source>
</evidence>
<dbReference type="PANTHER" id="PTHR43432">
    <property type="entry name" value="SLR0285 PROTEIN"/>
    <property type="match status" value="1"/>
</dbReference>
<evidence type="ECO:0000259" key="4">
    <source>
        <dbReference type="PROSITE" id="PS51918"/>
    </source>
</evidence>
<accession>A0A4R8INR5</accession>
<dbReference type="Pfam" id="PF04055">
    <property type="entry name" value="Radical_SAM"/>
    <property type="match status" value="1"/>
</dbReference>
<dbReference type="InterPro" id="IPR006638">
    <property type="entry name" value="Elp3/MiaA/NifB-like_rSAM"/>
</dbReference>
<evidence type="ECO:0000313" key="5">
    <source>
        <dbReference type="EMBL" id="TDY02532.1"/>
    </source>
</evidence>
<keyword evidence="2" id="KW-0408">Iron</keyword>
<proteinExistence type="predicted"/>
<gene>
    <name evidence="5" type="ORF">EDC23_0907</name>
</gene>
<evidence type="ECO:0000256" key="2">
    <source>
        <dbReference type="ARBA" id="ARBA00023004"/>
    </source>
</evidence>
<dbReference type="CDD" id="cd01335">
    <property type="entry name" value="Radical_SAM"/>
    <property type="match status" value="1"/>
</dbReference>
<dbReference type="RefSeq" id="WP_134081596.1">
    <property type="nucleotide sequence ID" value="NZ_SOQX01000002.1"/>
</dbReference>
<comment type="caution">
    <text evidence="5">The sequence shown here is derived from an EMBL/GenBank/DDBJ whole genome shotgun (WGS) entry which is preliminary data.</text>
</comment>
<feature type="domain" description="Radical SAM core" evidence="4">
    <location>
        <begin position="61"/>
        <end position="298"/>
    </location>
</feature>
<dbReference type="InterPro" id="IPR007197">
    <property type="entry name" value="rSAM"/>
</dbReference>
<dbReference type="Proteomes" id="UP000294914">
    <property type="component" value="Unassembled WGS sequence"/>
</dbReference>
<keyword evidence="3" id="KW-0411">Iron-sulfur</keyword>
<dbReference type="GO" id="GO:0016829">
    <property type="term" value="F:lyase activity"/>
    <property type="evidence" value="ECO:0007669"/>
    <property type="project" value="UniProtKB-KW"/>
</dbReference>
<keyword evidence="1" id="KW-0479">Metal-binding</keyword>
<dbReference type="SFLD" id="SFLDS00029">
    <property type="entry name" value="Radical_SAM"/>
    <property type="match status" value="1"/>
</dbReference>
<reference evidence="5 6" key="1">
    <citation type="submission" date="2019-03" db="EMBL/GenBank/DDBJ databases">
        <title>Genomic Encyclopedia of Type Strains, Phase IV (KMG-IV): sequencing the most valuable type-strain genomes for metagenomic binning, comparative biology and taxonomic classification.</title>
        <authorList>
            <person name="Goeker M."/>
        </authorList>
    </citation>
    <scope>NUCLEOTIDE SEQUENCE [LARGE SCALE GENOMIC DNA]</scope>
    <source>
        <strain evidence="5 6">DSM 16326</strain>
    </source>
</reference>
<dbReference type="GO" id="GO:0051536">
    <property type="term" value="F:iron-sulfur cluster binding"/>
    <property type="evidence" value="ECO:0007669"/>
    <property type="project" value="UniProtKB-KW"/>
</dbReference>
<dbReference type="EMBL" id="SOQX01000002">
    <property type="protein sequence ID" value="TDY02532.1"/>
    <property type="molecule type" value="Genomic_DNA"/>
</dbReference>
<dbReference type="SMART" id="SM00729">
    <property type="entry name" value="Elp3"/>
    <property type="match status" value="1"/>
</dbReference>
<dbReference type="PANTHER" id="PTHR43432:SF3">
    <property type="entry name" value="SLR0285 PROTEIN"/>
    <property type="match status" value="1"/>
</dbReference>
<dbReference type="Gene3D" id="3.80.30.30">
    <property type="match status" value="1"/>
</dbReference>
<name>A0A4R8INR5_9GAMM</name>
<dbReference type="NCBIfam" id="NF033668">
    <property type="entry name" value="rSAM_PA0069"/>
    <property type="match status" value="1"/>
</dbReference>
<keyword evidence="5" id="KW-0456">Lyase</keyword>
<sequence length="356" mass="39849">MSSNTSSHIKGRGAGSNTVSRFVELKREVVDDGWAPEESTPLRTELFTDTSRTIINSNNSPDVPFTYSINPYKGCEHGCCYCFARPTHAYLDLSPGLDFESKIFAKPDAANLLKNELGKRKYVPKVIALGANTDAYQPVERQLGITREIIQALKAYRHPVSIITKSALIERDIDLLAPMAETGLVKVFVSITTLDRTLSRQLEPRAAAPQRRLETVQRLQQAGIPVGVLMAPIIPVLNDNEIERLLEQCAGAGAESAGYVILRLPHELKDLFVRWLQEHYPLKAGHVMNRIRDLRDGRDYQSEFGERMRGSGQYADLIAHRFALACKKQGLNRRTLELDCSKFRVPPKSGDQMGLF</sequence>
<evidence type="ECO:0000313" key="6">
    <source>
        <dbReference type="Proteomes" id="UP000294914"/>
    </source>
</evidence>
<dbReference type="InterPro" id="IPR058240">
    <property type="entry name" value="rSAM_sf"/>
</dbReference>
<dbReference type="AlphaFoldDB" id="A0A4R8INR5"/>
<dbReference type="OrthoDB" id="9785699at2"/>
<dbReference type="SFLD" id="SFLDG01084">
    <property type="entry name" value="Uncharacterised_Radical_SAM_Su"/>
    <property type="match status" value="1"/>
</dbReference>
<dbReference type="InterPro" id="IPR040086">
    <property type="entry name" value="MJ0683-like"/>
</dbReference>
<keyword evidence="6" id="KW-1185">Reference proteome</keyword>
<organism evidence="5 6">
    <name type="scientific">Thiohalophilus thiocyanatoxydans</name>
    <dbReference type="NCBI Taxonomy" id="381308"/>
    <lineage>
        <taxon>Bacteria</taxon>
        <taxon>Pseudomonadati</taxon>
        <taxon>Pseudomonadota</taxon>
        <taxon>Gammaproteobacteria</taxon>
        <taxon>Thiohalomonadales</taxon>
        <taxon>Thiohalophilaceae</taxon>
        <taxon>Thiohalophilus</taxon>
    </lineage>
</organism>
<dbReference type="PROSITE" id="PS51918">
    <property type="entry name" value="RADICAL_SAM"/>
    <property type="match status" value="1"/>
</dbReference>
<evidence type="ECO:0000256" key="3">
    <source>
        <dbReference type="ARBA" id="ARBA00023014"/>
    </source>
</evidence>